<dbReference type="GO" id="GO:0003697">
    <property type="term" value="F:single-stranded DNA binding"/>
    <property type="evidence" value="ECO:0007669"/>
    <property type="project" value="InterPro"/>
</dbReference>
<dbReference type="EC" id="3.4.-.-" evidence="8"/>
<keyword evidence="5" id="KW-0190">Covalent protein-DNA linkage</keyword>
<dbReference type="SUPFAM" id="SSF143081">
    <property type="entry name" value="BB1717-like"/>
    <property type="match status" value="1"/>
</dbReference>
<dbReference type="PANTHER" id="PTHR13604:SF0">
    <property type="entry name" value="ABASIC SITE PROCESSING PROTEIN HMCES"/>
    <property type="match status" value="1"/>
</dbReference>
<evidence type="ECO:0000256" key="7">
    <source>
        <dbReference type="ARBA" id="ARBA00023239"/>
    </source>
</evidence>
<dbReference type="RefSeq" id="WP_079473252.1">
    <property type="nucleotide sequence ID" value="NZ_FUZZ01000006.1"/>
</dbReference>
<name>A0A1T5PBI5_9BACT</name>
<keyword evidence="7" id="KW-0456">Lyase</keyword>
<dbReference type="Gene3D" id="3.90.1680.10">
    <property type="entry name" value="SOS response associated peptidase-like"/>
    <property type="match status" value="1"/>
</dbReference>
<accession>A0A1T5PBI5</accession>
<dbReference type="GO" id="GO:0016829">
    <property type="term" value="F:lyase activity"/>
    <property type="evidence" value="ECO:0007669"/>
    <property type="project" value="UniProtKB-KW"/>
</dbReference>
<keyword evidence="6" id="KW-0238">DNA-binding</keyword>
<evidence type="ECO:0000256" key="1">
    <source>
        <dbReference type="ARBA" id="ARBA00008136"/>
    </source>
</evidence>
<evidence type="ECO:0000313" key="9">
    <source>
        <dbReference type="EMBL" id="SKD10091.1"/>
    </source>
</evidence>
<dbReference type="InterPro" id="IPR036590">
    <property type="entry name" value="SRAP-like"/>
</dbReference>
<dbReference type="Proteomes" id="UP000190166">
    <property type="component" value="Unassembled WGS sequence"/>
</dbReference>
<sequence length="250" mass="29050">MCYDISFASDIESIHDILPAIQIQGELRFDPTFHKLGMSFPTWPIVVNTNNRLELHPFVWGPIPKMLNTPDKVKKQRQMFLNARSEKILEPKTMWTAIRHQRCLVPVTGFYEYREIPGQKNKQAYFIRVKGQKIFFIAGLWTLSNSWDIEKPEKITTFTIVTREANSVMKQIHNGGNNAGRMPMMLTNELAEMWVKPELNDDQIKDILSFSMPSIDLEYWPVNSVRKAHPDDESVIEHVDEIDLPPIILQ</sequence>
<keyword evidence="2 8" id="KW-0645">Protease</keyword>
<dbReference type="STRING" id="393003.SAMN05660461_5991"/>
<gene>
    <name evidence="9" type="ORF">SAMN05660461_5991</name>
</gene>
<reference evidence="9 10" key="1">
    <citation type="submission" date="2017-02" db="EMBL/GenBank/DDBJ databases">
        <authorList>
            <person name="Peterson S.W."/>
        </authorList>
    </citation>
    <scope>NUCLEOTIDE SEQUENCE [LARGE SCALE GENOMIC DNA]</scope>
    <source>
        <strain evidence="9 10">DSM 18108</strain>
    </source>
</reference>
<organism evidence="9 10">
    <name type="scientific">Chitinophaga ginsengisegetis</name>
    <dbReference type="NCBI Taxonomy" id="393003"/>
    <lineage>
        <taxon>Bacteria</taxon>
        <taxon>Pseudomonadati</taxon>
        <taxon>Bacteroidota</taxon>
        <taxon>Chitinophagia</taxon>
        <taxon>Chitinophagales</taxon>
        <taxon>Chitinophagaceae</taxon>
        <taxon>Chitinophaga</taxon>
    </lineage>
</organism>
<dbReference type="GO" id="GO:0106300">
    <property type="term" value="P:protein-DNA covalent cross-linking repair"/>
    <property type="evidence" value="ECO:0007669"/>
    <property type="project" value="InterPro"/>
</dbReference>
<evidence type="ECO:0000256" key="6">
    <source>
        <dbReference type="ARBA" id="ARBA00023125"/>
    </source>
</evidence>
<dbReference type="GO" id="GO:0008233">
    <property type="term" value="F:peptidase activity"/>
    <property type="evidence" value="ECO:0007669"/>
    <property type="project" value="UniProtKB-KW"/>
</dbReference>
<evidence type="ECO:0000256" key="4">
    <source>
        <dbReference type="ARBA" id="ARBA00022801"/>
    </source>
</evidence>
<protein>
    <recommendedName>
        <fullName evidence="8">Abasic site processing protein</fullName>
        <ecNumber evidence="8">3.4.-.-</ecNumber>
    </recommendedName>
</protein>
<keyword evidence="3" id="KW-0227">DNA damage</keyword>
<evidence type="ECO:0000313" key="10">
    <source>
        <dbReference type="Proteomes" id="UP000190166"/>
    </source>
</evidence>
<evidence type="ECO:0000256" key="3">
    <source>
        <dbReference type="ARBA" id="ARBA00022763"/>
    </source>
</evidence>
<evidence type="ECO:0000256" key="8">
    <source>
        <dbReference type="RuleBase" id="RU364100"/>
    </source>
</evidence>
<comment type="similarity">
    <text evidence="1 8">Belongs to the SOS response-associated peptidase family.</text>
</comment>
<dbReference type="EMBL" id="FUZZ01000006">
    <property type="protein sequence ID" value="SKD10091.1"/>
    <property type="molecule type" value="Genomic_DNA"/>
</dbReference>
<dbReference type="Pfam" id="PF02586">
    <property type="entry name" value="SRAP"/>
    <property type="match status" value="1"/>
</dbReference>
<dbReference type="GO" id="GO:0006508">
    <property type="term" value="P:proteolysis"/>
    <property type="evidence" value="ECO:0007669"/>
    <property type="project" value="UniProtKB-KW"/>
</dbReference>
<proteinExistence type="inferred from homology"/>
<keyword evidence="4 8" id="KW-0378">Hydrolase</keyword>
<dbReference type="PANTHER" id="PTHR13604">
    <property type="entry name" value="DC12-RELATED"/>
    <property type="match status" value="1"/>
</dbReference>
<evidence type="ECO:0000256" key="5">
    <source>
        <dbReference type="ARBA" id="ARBA00023124"/>
    </source>
</evidence>
<dbReference type="AlphaFoldDB" id="A0A1T5PBI5"/>
<evidence type="ECO:0000256" key="2">
    <source>
        <dbReference type="ARBA" id="ARBA00022670"/>
    </source>
</evidence>
<dbReference type="InterPro" id="IPR003738">
    <property type="entry name" value="SRAP"/>
</dbReference>
<keyword evidence="10" id="KW-1185">Reference proteome</keyword>